<dbReference type="AlphaFoldDB" id="A0A1H8ST63"/>
<proteinExistence type="predicted"/>
<accession>A0A1H8ST63</accession>
<gene>
    <name evidence="1" type="ORF">SAMN05444123_10559</name>
</gene>
<name>A0A1H8ST63_9BRAD</name>
<evidence type="ECO:0000313" key="1">
    <source>
        <dbReference type="EMBL" id="SEO81831.1"/>
    </source>
</evidence>
<reference evidence="2" key="1">
    <citation type="submission" date="2016-10" db="EMBL/GenBank/DDBJ databases">
        <authorList>
            <person name="Varghese N."/>
            <person name="Submissions S."/>
        </authorList>
    </citation>
    <scope>NUCLEOTIDE SEQUENCE [LARGE SCALE GENOMIC DNA]</scope>
    <source>
        <strain evidence="2">DSM 123</strain>
    </source>
</reference>
<dbReference type="Proteomes" id="UP000199615">
    <property type="component" value="Unassembled WGS sequence"/>
</dbReference>
<dbReference type="OrthoDB" id="8139451at2"/>
<evidence type="ECO:0000313" key="2">
    <source>
        <dbReference type="Proteomes" id="UP000199615"/>
    </source>
</evidence>
<sequence length="67" mass="7347">MTQRSISANFVTAFATGWPENQPDVLILSLTTQNGVQDFALTKEQALLVAKTMKRTATQLVAPKRQA</sequence>
<dbReference type="EMBL" id="FODT01000005">
    <property type="protein sequence ID" value="SEO81831.1"/>
    <property type="molecule type" value="Genomic_DNA"/>
</dbReference>
<dbReference type="RefSeq" id="WP_011503016.1">
    <property type="nucleotide sequence ID" value="NZ_FODT01000005.1"/>
</dbReference>
<organism evidence="1 2">
    <name type="scientific">Rhodopseudomonas pseudopalustris</name>
    <dbReference type="NCBI Taxonomy" id="1513892"/>
    <lineage>
        <taxon>Bacteria</taxon>
        <taxon>Pseudomonadati</taxon>
        <taxon>Pseudomonadota</taxon>
        <taxon>Alphaproteobacteria</taxon>
        <taxon>Hyphomicrobiales</taxon>
        <taxon>Nitrobacteraceae</taxon>
        <taxon>Rhodopseudomonas</taxon>
    </lineage>
</organism>
<protein>
    <submittedName>
        <fullName evidence="1">Uncharacterized protein</fullName>
    </submittedName>
</protein>
<keyword evidence="2" id="KW-1185">Reference proteome</keyword>